<dbReference type="GO" id="GO:0004622">
    <property type="term" value="F:phosphatidylcholine lysophospholipase activity"/>
    <property type="evidence" value="ECO:0007669"/>
    <property type="project" value="TreeGrafter"/>
</dbReference>
<comment type="caution">
    <text evidence="2">The sequence shown here is derived from an EMBL/GenBank/DDBJ whole genome shotgun (WGS) entry which is preliminary data.</text>
</comment>
<gene>
    <name evidence="2" type="ORF">FVF75_05090</name>
</gene>
<dbReference type="InterPro" id="IPR051532">
    <property type="entry name" value="Ester_Hydrolysis_Enzymes"/>
</dbReference>
<dbReference type="CDD" id="cd01822">
    <property type="entry name" value="Lysophospholipase_L1_like"/>
    <property type="match status" value="1"/>
</dbReference>
<evidence type="ECO:0000313" key="3">
    <source>
        <dbReference type="Proteomes" id="UP000322080"/>
    </source>
</evidence>
<dbReference type="EMBL" id="VSIY01000004">
    <property type="protein sequence ID" value="TYB82109.1"/>
    <property type="molecule type" value="Genomic_DNA"/>
</dbReference>
<dbReference type="InterPro" id="IPR036514">
    <property type="entry name" value="SGNH_hydro_sf"/>
</dbReference>
<dbReference type="SUPFAM" id="SSF52266">
    <property type="entry name" value="SGNH hydrolase"/>
    <property type="match status" value="1"/>
</dbReference>
<reference evidence="2 3" key="1">
    <citation type="submission" date="2019-08" db="EMBL/GenBank/DDBJ databases">
        <title>Identification of a novel species of the genus Boseongicola.</title>
        <authorList>
            <person name="Zhang X.-Q."/>
        </authorList>
    </citation>
    <scope>NUCLEOTIDE SEQUENCE [LARGE SCALE GENOMIC DNA]</scope>
    <source>
        <strain evidence="2 3">HY14</strain>
    </source>
</reference>
<dbReference type="PANTHER" id="PTHR30383:SF24">
    <property type="entry name" value="THIOESTERASE 1_PROTEASE 1_LYSOPHOSPHOLIPASE L1"/>
    <property type="match status" value="1"/>
</dbReference>
<accession>A0A5D0RLW7</accession>
<dbReference type="InterPro" id="IPR013830">
    <property type="entry name" value="SGNH_hydro"/>
</dbReference>
<dbReference type="Pfam" id="PF13472">
    <property type="entry name" value="Lipase_GDSL_2"/>
    <property type="match status" value="1"/>
</dbReference>
<protein>
    <submittedName>
        <fullName evidence="2">Arylesterase</fullName>
    </submittedName>
</protein>
<keyword evidence="3" id="KW-1185">Reference proteome</keyword>
<evidence type="ECO:0000259" key="1">
    <source>
        <dbReference type="Pfam" id="PF13472"/>
    </source>
</evidence>
<name>A0A5D0RLW7_9RHOB</name>
<proteinExistence type="predicted"/>
<sequence length="229" mass="23986">MGGAFFSIVSSASRRFGRLSKTAAAISLLALPVMAEPVTLLAFGDSLTQGYGLDPEDGFVSQLESWLEAEGAEVEVINGGVSGDTTAGGAARIAWSLTDDIDAVIVALGGNDLLRGIDPAETHANLDTILTVIGEAGLPALLVGMEATGNFGTSYKDEFDRLYGELAEAHGVGYFPQFLQGLVELDDRAQALRDYLQDDGIHPNAEGVTLIVDRMGPAVLDLINRASGM</sequence>
<dbReference type="Gene3D" id="3.40.50.1110">
    <property type="entry name" value="SGNH hydrolase"/>
    <property type="match status" value="1"/>
</dbReference>
<dbReference type="PANTHER" id="PTHR30383">
    <property type="entry name" value="THIOESTERASE 1/PROTEASE 1/LYSOPHOSPHOLIPASE L1"/>
    <property type="match status" value="1"/>
</dbReference>
<evidence type="ECO:0000313" key="2">
    <source>
        <dbReference type="EMBL" id="TYB82109.1"/>
    </source>
</evidence>
<feature type="domain" description="SGNH hydrolase-type esterase" evidence="1">
    <location>
        <begin position="42"/>
        <end position="207"/>
    </location>
</feature>
<dbReference type="Proteomes" id="UP000322080">
    <property type="component" value="Unassembled WGS sequence"/>
</dbReference>
<organism evidence="2 3">
    <name type="scientific">Maritimibacter fusiformis</name>
    <dbReference type="NCBI Taxonomy" id="2603819"/>
    <lineage>
        <taxon>Bacteria</taxon>
        <taxon>Pseudomonadati</taxon>
        <taxon>Pseudomonadota</taxon>
        <taxon>Alphaproteobacteria</taxon>
        <taxon>Rhodobacterales</taxon>
        <taxon>Roseobacteraceae</taxon>
        <taxon>Maritimibacter</taxon>
    </lineage>
</organism>
<dbReference type="AlphaFoldDB" id="A0A5D0RLW7"/>